<dbReference type="SUPFAM" id="SSF56801">
    <property type="entry name" value="Acetyl-CoA synthetase-like"/>
    <property type="match status" value="1"/>
</dbReference>
<dbReference type="PROSITE" id="PS50075">
    <property type="entry name" value="CARRIER"/>
    <property type="match status" value="1"/>
</dbReference>
<reference evidence="4" key="1">
    <citation type="submission" date="2018-03" db="EMBL/GenBank/DDBJ databases">
        <authorList>
            <person name="Zecchin S."/>
        </authorList>
    </citation>
    <scope>NUCLEOTIDE SEQUENCE [LARGE SCALE GENOMIC DNA]</scope>
</reference>
<sequence length="897" mass="98857">MSKRKISTISEGFLYAAEVFADKPVFHYTRDGWKSLTYRALAAKVTALASYLLSIGLKAGGRVAIVSESRPEWCEAYLAITLAGGVAVPMDAQLGPDEIRNLLRDCEPDIVFHSRKTFSNVTAHLKNISESLKKNISLIDLDSAAYGALIHKEASVAILKTYPNDIASIIYTSGTTGVPKGVMLTHRNFCSDAEALVNIGIVSHKDNVLSVLPLHHTYAFMCTFLVPLFLGASITYPASLKGPDLMSAIRETAVSVLIGVPQLLLMIRNSIYAKIEALPAPAPIVLLKILKLSGLLRRTLAVNIGRILFASVHRTFGPQFRFFASGGARLDPSVMKDLEALGFMVLEGYGLTETAPVVTFNPISQRKPGSAGKPLPSVEIRISNPSESGEGEIEIKGPMVMRGYYRNPSATADVLRDGWFLTGDIGRIDRNGFLFITGRSKEVIVLSSGKNIYPEDVEKLYLGSPLIKEICIVGSGEKDTAETLHAIIVADLEYAKKSQISNIPEAMKWAVAELSSRVPSYMRVTGFTIRTEPLPRTPLGKLRRFLIREEAAVSETGEKEREGALFAEAVAQKISEELKRFVKGNRRISPDDNLELDIGLDSLAKIELMVALERAFSLNLPEDFLTDTQTVGELIEKVRTLRASGFSGGKRGTGGWKEILAEEPSEEDLRMVSLEGSDSKVMPTFIAHFLLRGFFRLFFRLSARGRENLPHDKNFIMAPNHVSYLDGFAVILSLSFSDFKNIYSLGLSDFFTGFVKSRFAKIGHVIPIDSSSYLNKALQISAYVLKNGRSLCVFPEGGRSFDENLMEFKKGIGILAVELGVPVVPVFIEGTFQALPRDAVLPRPKRITVTFGKPLLAKDIDFSKKPSDVDDYQYFANILREKVGELRKHRKGDRNES</sequence>
<dbReference type="InterPro" id="IPR045851">
    <property type="entry name" value="AMP-bd_C_sf"/>
</dbReference>
<name>A0A2U3QHR0_9BACT</name>
<evidence type="ECO:0000313" key="4">
    <source>
        <dbReference type="Proteomes" id="UP000245125"/>
    </source>
</evidence>
<dbReference type="SUPFAM" id="SSF47336">
    <property type="entry name" value="ACP-like"/>
    <property type="match status" value="1"/>
</dbReference>
<dbReference type="InterPro" id="IPR020845">
    <property type="entry name" value="AMP-binding_CS"/>
</dbReference>
<dbReference type="InterPro" id="IPR042099">
    <property type="entry name" value="ANL_N_sf"/>
</dbReference>
<evidence type="ECO:0000256" key="1">
    <source>
        <dbReference type="ARBA" id="ARBA00024484"/>
    </source>
</evidence>
<keyword evidence="3" id="KW-0436">Ligase</keyword>
<dbReference type="InterPro" id="IPR009081">
    <property type="entry name" value="PP-bd_ACP"/>
</dbReference>
<dbReference type="PANTHER" id="PTHR43272">
    <property type="entry name" value="LONG-CHAIN-FATTY-ACID--COA LIGASE"/>
    <property type="match status" value="1"/>
</dbReference>
<dbReference type="Pfam" id="PF00550">
    <property type="entry name" value="PP-binding"/>
    <property type="match status" value="1"/>
</dbReference>
<dbReference type="OrthoDB" id="5296889at2"/>
<feature type="domain" description="Carrier" evidence="2">
    <location>
        <begin position="564"/>
        <end position="642"/>
    </location>
</feature>
<evidence type="ECO:0000259" key="2">
    <source>
        <dbReference type="PROSITE" id="PS50075"/>
    </source>
</evidence>
<dbReference type="SUPFAM" id="SSF69593">
    <property type="entry name" value="Glycerol-3-phosphate (1)-acyltransferase"/>
    <property type="match status" value="1"/>
</dbReference>
<dbReference type="AlphaFoldDB" id="A0A2U3QHR0"/>
<evidence type="ECO:0000313" key="3">
    <source>
        <dbReference type="EMBL" id="SPQ00947.1"/>
    </source>
</evidence>
<comment type="catalytic activity">
    <reaction evidence="1">
        <text>a long-chain fatty acid + ATP + CoA = a long-chain fatty acyl-CoA + AMP + diphosphate</text>
        <dbReference type="Rhea" id="RHEA:15421"/>
        <dbReference type="ChEBI" id="CHEBI:30616"/>
        <dbReference type="ChEBI" id="CHEBI:33019"/>
        <dbReference type="ChEBI" id="CHEBI:57287"/>
        <dbReference type="ChEBI" id="CHEBI:57560"/>
        <dbReference type="ChEBI" id="CHEBI:83139"/>
        <dbReference type="ChEBI" id="CHEBI:456215"/>
        <dbReference type="EC" id="6.2.1.3"/>
    </reaction>
    <physiologicalReaction direction="left-to-right" evidence="1">
        <dbReference type="Rhea" id="RHEA:15422"/>
    </physiologicalReaction>
</comment>
<dbReference type="PROSITE" id="PS00455">
    <property type="entry name" value="AMP_BINDING"/>
    <property type="match status" value="1"/>
</dbReference>
<organism evidence="3 4">
    <name type="scientific">Candidatus Sulfobium mesophilum</name>
    <dbReference type="NCBI Taxonomy" id="2016548"/>
    <lineage>
        <taxon>Bacteria</taxon>
        <taxon>Pseudomonadati</taxon>
        <taxon>Nitrospirota</taxon>
        <taxon>Nitrospiria</taxon>
        <taxon>Nitrospirales</taxon>
        <taxon>Nitrospiraceae</taxon>
        <taxon>Candidatus Sulfobium</taxon>
    </lineage>
</organism>
<dbReference type="GO" id="GO:0004467">
    <property type="term" value="F:long-chain fatty acid-CoA ligase activity"/>
    <property type="evidence" value="ECO:0007669"/>
    <property type="project" value="UniProtKB-EC"/>
</dbReference>
<dbReference type="GO" id="GO:0016746">
    <property type="term" value="F:acyltransferase activity"/>
    <property type="evidence" value="ECO:0007669"/>
    <property type="project" value="InterPro"/>
</dbReference>
<proteinExistence type="predicted"/>
<dbReference type="InterPro" id="IPR000873">
    <property type="entry name" value="AMP-dep_synth/lig_dom"/>
</dbReference>
<gene>
    <name evidence="3" type="ORF">NBG4_390011</name>
</gene>
<dbReference type="Pfam" id="PF23562">
    <property type="entry name" value="AMP-binding_C_3"/>
    <property type="match status" value="1"/>
</dbReference>
<dbReference type="Pfam" id="PF01553">
    <property type="entry name" value="Acyltransferase"/>
    <property type="match status" value="1"/>
</dbReference>
<dbReference type="Gene3D" id="1.10.1200.10">
    <property type="entry name" value="ACP-like"/>
    <property type="match status" value="1"/>
</dbReference>
<protein>
    <submittedName>
        <fullName evidence="3">Long-chain-fatty-acid CoA ligase (Modular protein)</fullName>
    </submittedName>
</protein>
<dbReference type="SMART" id="SM00563">
    <property type="entry name" value="PlsC"/>
    <property type="match status" value="1"/>
</dbReference>
<dbReference type="PANTHER" id="PTHR43272:SF52">
    <property type="entry name" value="AMP-DEPENDENT SYNTHETASE_LIGASE DOMAIN-CONTAINING PROTEIN"/>
    <property type="match status" value="1"/>
</dbReference>
<dbReference type="GO" id="GO:0016020">
    <property type="term" value="C:membrane"/>
    <property type="evidence" value="ECO:0007669"/>
    <property type="project" value="TreeGrafter"/>
</dbReference>
<dbReference type="Gene3D" id="3.40.50.12780">
    <property type="entry name" value="N-terminal domain of ligase-like"/>
    <property type="match status" value="1"/>
</dbReference>
<dbReference type="Proteomes" id="UP000245125">
    <property type="component" value="Unassembled WGS sequence"/>
</dbReference>
<dbReference type="Pfam" id="PF00501">
    <property type="entry name" value="AMP-binding"/>
    <property type="match status" value="1"/>
</dbReference>
<dbReference type="CDD" id="cd07989">
    <property type="entry name" value="LPLAT_AGPAT-like"/>
    <property type="match status" value="1"/>
</dbReference>
<dbReference type="InterPro" id="IPR002123">
    <property type="entry name" value="Plipid/glycerol_acylTrfase"/>
</dbReference>
<accession>A0A2U3QHR0</accession>
<dbReference type="EMBL" id="OUUY01000085">
    <property type="protein sequence ID" value="SPQ00947.1"/>
    <property type="molecule type" value="Genomic_DNA"/>
</dbReference>
<dbReference type="InterPro" id="IPR036736">
    <property type="entry name" value="ACP-like_sf"/>
</dbReference>
<keyword evidence="4" id="KW-1185">Reference proteome</keyword>
<dbReference type="Gene3D" id="3.30.300.30">
    <property type="match status" value="1"/>
</dbReference>